<dbReference type="InterPro" id="IPR051310">
    <property type="entry name" value="MCP_chemotaxis"/>
</dbReference>
<dbReference type="OrthoDB" id="117380at2"/>
<keyword evidence="4" id="KW-0812">Transmembrane</keyword>
<feature type="transmembrane region" description="Helical" evidence="4">
    <location>
        <begin position="189"/>
        <end position="209"/>
    </location>
</feature>
<dbReference type="GO" id="GO:0016020">
    <property type="term" value="C:membrane"/>
    <property type="evidence" value="ECO:0007669"/>
    <property type="project" value="InterPro"/>
</dbReference>
<accession>C1F8K6</accession>
<keyword evidence="7" id="KW-1185">Reference proteome</keyword>
<reference evidence="6 7" key="1">
    <citation type="journal article" date="2009" name="Appl. Environ. Microbiol.">
        <title>Three genomes from the phylum Acidobacteria provide insight into the lifestyles of these microorganisms in soils.</title>
        <authorList>
            <person name="Ward N.L."/>
            <person name="Challacombe J.F."/>
            <person name="Janssen P.H."/>
            <person name="Henrissat B."/>
            <person name="Coutinho P.M."/>
            <person name="Wu M."/>
            <person name="Xie G."/>
            <person name="Haft D.H."/>
            <person name="Sait M."/>
            <person name="Badger J."/>
            <person name="Barabote R.D."/>
            <person name="Bradley B."/>
            <person name="Brettin T.S."/>
            <person name="Brinkac L.M."/>
            <person name="Bruce D."/>
            <person name="Creasy T."/>
            <person name="Daugherty S.C."/>
            <person name="Davidsen T.M."/>
            <person name="DeBoy R.T."/>
            <person name="Detter J.C."/>
            <person name="Dodson R.J."/>
            <person name="Durkin A.S."/>
            <person name="Ganapathy A."/>
            <person name="Gwinn-Giglio M."/>
            <person name="Han C.S."/>
            <person name="Khouri H."/>
            <person name="Kiss H."/>
            <person name="Kothari S.P."/>
            <person name="Madupu R."/>
            <person name="Nelson K.E."/>
            <person name="Nelson W.C."/>
            <person name="Paulsen I."/>
            <person name="Penn K."/>
            <person name="Ren Q."/>
            <person name="Rosovitz M.J."/>
            <person name="Selengut J.D."/>
            <person name="Shrivastava S."/>
            <person name="Sullivan S.A."/>
            <person name="Tapia R."/>
            <person name="Thompson L.S."/>
            <person name="Watkins K.L."/>
            <person name="Yang Q."/>
            <person name="Yu C."/>
            <person name="Zafar N."/>
            <person name="Zhou L."/>
            <person name="Kuske C.R."/>
        </authorList>
    </citation>
    <scope>NUCLEOTIDE SEQUENCE [LARGE SCALE GENOMIC DNA]</scope>
    <source>
        <strain evidence="7">ATCC 51196 / DSM 11244 / BCRC 80197 / JCM 7670 / NBRC 15755 / NCIMB 13165 / 161</strain>
    </source>
</reference>
<keyword evidence="1" id="KW-0145">Chemotaxis</keyword>
<dbReference type="Gene3D" id="1.10.287.950">
    <property type="entry name" value="Methyl-accepting chemotaxis protein"/>
    <property type="match status" value="1"/>
</dbReference>
<dbReference type="EMBL" id="CP001472">
    <property type="protein sequence ID" value="ACO32864.1"/>
    <property type="molecule type" value="Genomic_DNA"/>
</dbReference>
<dbReference type="GO" id="GO:0004888">
    <property type="term" value="F:transmembrane signaling receptor activity"/>
    <property type="evidence" value="ECO:0007669"/>
    <property type="project" value="InterPro"/>
</dbReference>
<dbReference type="SMART" id="SM00283">
    <property type="entry name" value="MA"/>
    <property type="match status" value="1"/>
</dbReference>
<comment type="similarity">
    <text evidence="2">Belongs to the methyl-accepting chemotaxis (MCP) protein family.</text>
</comment>
<dbReference type="InterPro" id="IPR024478">
    <property type="entry name" value="HlyB_4HB_MCP"/>
</dbReference>
<keyword evidence="4" id="KW-1133">Transmembrane helix</keyword>
<dbReference type="PANTHER" id="PTHR43531">
    <property type="entry name" value="PROTEIN ICFG"/>
    <property type="match status" value="1"/>
</dbReference>
<evidence type="ECO:0000256" key="3">
    <source>
        <dbReference type="PROSITE-ProRule" id="PRU00284"/>
    </source>
</evidence>
<dbReference type="STRING" id="240015.ACP_0133"/>
<dbReference type="Pfam" id="PF00015">
    <property type="entry name" value="MCPsignal"/>
    <property type="match status" value="1"/>
</dbReference>
<name>C1F8K6_ACIC5</name>
<evidence type="ECO:0000313" key="6">
    <source>
        <dbReference type="EMBL" id="ACO32864.1"/>
    </source>
</evidence>
<evidence type="ECO:0000313" key="7">
    <source>
        <dbReference type="Proteomes" id="UP000002207"/>
    </source>
</evidence>
<proteinExistence type="inferred from homology"/>
<feature type="domain" description="Methyl-accepting transducer" evidence="5">
    <location>
        <begin position="226"/>
        <end position="455"/>
    </location>
</feature>
<dbReference type="InterPro" id="IPR004090">
    <property type="entry name" value="Chemotax_Me-accpt_rcpt"/>
</dbReference>
<dbReference type="KEGG" id="aca:ACP_0133"/>
<dbReference type="RefSeq" id="WP_012680538.1">
    <property type="nucleotide sequence ID" value="NC_012483.1"/>
</dbReference>
<keyword evidence="3" id="KW-0807">Transducer</keyword>
<dbReference type="SUPFAM" id="SSF58104">
    <property type="entry name" value="Methyl-accepting chemotaxis protein (MCP) signaling domain"/>
    <property type="match status" value="1"/>
</dbReference>
<feature type="transmembrane region" description="Helical" evidence="4">
    <location>
        <begin position="12"/>
        <end position="33"/>
    </location>
</feature>
<dbReference type="GO" id="GO:0006935">
    <property type="term" value="P:chemotaxis"/>
    <property type="evidence" value="ECO:0007669"/>
    <property type="project" value="UniProtKB-KW"/>
</dbReference>
<dbReference type="AlphaFoldDB" id="C1F8K6"/>
<evidence type="ECO:0000256" key="1">
    <source>
        <dbReference type="ARBA" id="ARBA00022500"/>
    </source>
</evidence>
<dbReference type="Proteomes" id="UP000002207">
    <property type="component" value="Chromosome"/>
</dbReference>
<dbReference type="InParanoid" id="C1F8K6"/>
<evidence type="ECO:0000259" key="5">
    <source>
        <dbReference type="PROSITE" id="PS50111"/>
    </source>
</evidence>
<evidence type="ECO:0000256" key="4">
    <source>
        <dbReference type="SAM" id="Phobius"/>
    </source>
</evidence>
<protein>
    <submittedName>
        <fullName evidence="6">Methyl-accepting chemotaxis protein</fullName>
    </submittedName>
</protein>
<sequence length="473" mass="50117">MKNWTIGKRVSILCALLISFIVICGAVAVIGLLNISSNLREIATRSVPALEELSKIQGGVLEARGSTLMMAVPGMGNVKALQKQRMAKIHAYVSANFKSYESGITDPQDRRQFDALHTAVEQYFAMCENFRVLATDNKVPDAVNLYSTTGHTAYTAMKKAMAAEVKFNNERAAQQLAAGSRAMRHAIELMSWLAFGAFLGGCILAYIVIKGINESLRHSVNEVAAFAQQARGAADQLAASSNQLATGSSEQAATLEETSASSHQISAMTTRNAENATAASRLMAEVDTRMTEAGTRLEAMVESMSAIDSSSRKIGSIMKVIDEIAFQTNLLALNAAVEAARAGEAGAGFAVVADEVRALAQRCAEAARNTSSLIEESVTNAKVGTERIEGVTSVIHSVAGHAARVRNVVDEVSAGAQEQDRGNQQIKSALEALEMMTQTTAATAEESAAASAQLQAQAKAMEAVVIDLSVLVQ</sequence>
<dbReference type="PROSITE" id="PS50111">
    <property type="entry name" value="CHEMOTAXIS_TRANSDUC_2"/>
    <property type="match status" value="1"/>
</dbReference>
<organism evidence="6 7">
    <name type="scientific">Acidobacterium capsulatum (strain ATCC 51196 / DSM 11244 / BCRC 80197 / JCM 7670 / NBRC 15755 / NCIMB 13165 / 161)</name>
    <dbReference type="NCBI Taxonomy" id="240015"/>
    <lineage>
        <taxon>Bacteria</taxon>
        <taxon>Pseudomonadati</taxon>
        <taxon>Acidobacteriota</taxon>
        <taxon>Terriglobia</taxon>
        <taxon>Terriglobales</taxon>
        <taxon>Acidobacteriaceae</taxon>
        <taxon>Acidobacterium</taxon>
    </lineage>
</organism>
<dbReference type="eggNOG" id="COG0840">
    <property type="taxonomic scope" value="Bacteria"/>
</dbReference>
<dbReference type="HOGENOM" id="CLU_000445_107_16_0"/>
<dbReference type="PANTHER" id="PTHR43531:SF11">
    <property type="entry name" value="METHYL-ACCEPTING CHEMOTAXIS PROTEIN 3"/>
    <property type="match status" value="1"/>
</dbReference>
<keyword evidence="4" id="KW-0472">Membrane</keyword>
<gene>
    <name evidence="6" type="ordered locus">ACP_0133</name>
</gene>
<dbReference type="InterPro" id="IPR004089">
    <property type="entry name" value="MCPsignal_dom"/>
</dbReference>
<dbReference type="Pfam" id="PF12729">
    <property type="entry name" value="4HB_MCP_1"/>
    <property type="match status" value="1"/>
</dbReference>
<dbReference type="PRINTS" id="PR00260">
    <property type="entry name" value="CHEMTRNSDUCR"/>
</dbReference>
<evidence type="ECO:0000256" key="2">
    <source>
        <dbReference type="ARBA" id="ARBA00029447"/>
    </source>
</evidence>
<dbReference type="GO" id="GO:0007165">
    <property type="term" value="P:signal transduction"/>
    <property type="evidence" value="ECO:0007669"/>
    <property type="project" value="UniProtKB-KW"/>
</dbReference>